<evidence type="ECO:0000313" key="2">
    <source>
        <dbReference type="Proteomes" id="UP000494206"/>
    </source>
</evidence>
<reference evidence="1 2" key="1">
    <citation type="submission" date="2020-04" db="EMBL/GenBank/DDBJ databases">
        <authorList>
            <person name="Laetsch R D."/>
            <person name="Stevens L."/>
            <person name="Kumar S."/>
            <person name="Blaxter L. M."/>
        </authorList>
    </citation>
    <scope>NUCLEOTIDE SEQUENCE [LARGE SCALE GENOMIC DNA]</scope>
</reference>
<name>A0A8S1FFF8_9PELO</name>
<dbReference type="Proteomes" id="UP000494206">
    <property type="component" value="Unassembled WGS sequence"/>
</dbReference>
<keyword evidence="2" id="KW-1185">Reference proteome</keyword>
<accession>A0A8S1FFF8</accession>
<protein>
    <submittedName>
        <fullName evidence="1">Uncharacterized protein</fullName>
    </submittedName>
</protein>
<organism evidence="1 2">
    <name type="scientific">Caenorhabditis bovis</name>
    <dbReference type="NCBI Taxonomy" id="2654633"/>
    <lineage>
        <taxon>Eukaryota</taxon>
        <taxon>Metazoa</taxon>
        <taxon>Ecdysozoa</taxon>
        <taxon>Nematoda</taxon>
        <taxon>Chromadorea</taxon>
        <taxon>Rhabditida</taxon>
        <taxon>Rhabditina</taxon>
        <taxon>Rhabditomorpha</taxon>
        <taxon>Rhabditoidea</taxon>
        <taxon>Rhabditidae</taxon>
        <taxon>Peloderinae</taxon>
        <taxon>Caenorhabditis</taxon>
    </lineage>
</organism>
<gene>
    <name evidence="1" type="ORF">CBOVIS_LOCUS12620</name>
</gene>
<evidence type="ECO:0000313" key="1">
    <source>
        <dbReference type="EMBL" id="CAB3411202.1"/>
    </source>
</evidence>
<sequence>MTLTDSIIAALTDIRHFFAPLFKSLIELLLQPTEKSVDVKVSLYKTLRLILRAVFENNSAEIAFEAEDWLLDGHATSSSSSDEIVNIVETMAFDIGRHISSNISDLPKHRKATAILLANDLLHEDLKGSKKLAACLSQSGVCRVLCEELLSIEFDWNVIASPSGAAIVTRVEQCAQSHLLTSILTVFTRLASSEQGWTALSELAVTEIIAEMYVFTEPPKEVFLKPETVKIKGTPAYAFANTLDLALHLCKQLCSKAKWKKLTLRILALIQSFGEIFQQLVRAGVACNCLETARAIVYEVSVNDESIIDAIDGDNVLRQLRVSASEGLVSKKPKSAQINANSSFAAPRQLFSTLLPV</sequence>
<dbReference type="EMBL" id="CADEPM010000012">
    <property type="protein sequence ID" value="CAB3411202.1"/>
    <property type="molecule type" value="Genomic_DNA"/>
</dbReference>
<dbReference type="OrthoDB" id="5836131at2759"/>
<dbReference type="AlphaFoldDB" id="A0A8S1FFF8"/>
<comment type="caution">
    <text evidence="1">The sequence shown here is derived from an EMBL/GenBank/DDBJ whole genome shotgun (WGS) entry which is preliminary data.</text>
</comment>
<proteinExistence type="predicted"/>